<dbReference type="Proteomes" id="UP000441208">
    <property type="component" value="Unassembled WGS sequence"/>
</dbReference>
<evidence type="ECO:0000313" key="5">
    <source>
        <dbReference type="EMBL" id="KAE9159316.1"/>
    </source>
</evidence>
<evidence type="ECO:0000313" key="14">
    <source>
        <dbReference type="Proteomes" id="UP000440732"/>
    </source>
</evidence>
<dbReference type="EMBL" id="QXGC01007801">
    <property type="protein sequence ID" value="KAE9159759.1"/>
    <property type="molecule type" value="Genomic_DNA"/>
</dbReference>
<dbReference type="Proteomes" id="UP000429523">
    <property type="component" value="Unassembled WGS sequence"/>
</dbReference>
<dbReference type="Proteomes" id="UP000437068">
    <property type="component" value="Unassembled WGS sequence"/>
</dbReference>
<evidence type="ECO:0000313" key="4">
    <source>
        <dbReference type="EMBL" id="KAE9059108.1"/>
    </source>
</evidence>
<evidence type="ECO:0000313" key="8">
    <source>
        <dbReference type="EMBL" id="KAE9262761.1"/>
    </source>
</evidence>
<dbReference type="EMBL" id="QXFZ01007199">
    <property type="protein sequence ID" value="KAE9057314.1"/>
    <property type="molecule type" value="Genomic_DNA"/>
</dbReference>
<evidence type="ECO:0000313" key="11">
    <source>
        <dbReference type="Proteomes" id="UP000433483"/>
    </source>
</evidence>
<dbReference type="EMBL" id="QXGE01007862">
    <property type="protein sequence ID" value="KAE9262761.1"/>
    <property type="molecule type" value="Genomic_DNA"/>
</dbReference>
<evidence type="ECO:0000313" key="17">
    <source>
        <dbReference type="Proteomes" id="UP000476176"/>
    </source>
</evidence>
<evidence type="ECO:0000313" key="2">
    <source>
        <dbReference type="EMBL" id="KAE8956413.1"/>
    </source>
</evidence>
<dbReference type="EMBL" id="QXFW01007823">
    <property type="protein sequence ID" value="KAE8956413.1"/>
    <property type="molecule type" value="Genomic_DNA"/>
</dbReference>
<proteinExistence type="predicted"/>
<gene>
    <name evidence="8" type="ORF">PF001_g31935</name>
    <name evidence="7" type="ORF">PF002_g32206</name>
    <name evidence="6" type="ORF">PF004_g31416</name>
    <name evidence="5" type="ORF">PF005_g32085</name>
    <name evidence="4" type="ORF">PF006_g31966</name>
    <name evidence="3" type="ORF">PF007_g31687</name>
    <name evidence="9" type="ORF">PF008_g31867</name>
    <name evidence="1" type="ORF">PF009_g32107</name>
    <name evidence="2" type="ORF">PF011_g31487</name>
</gene>
<dbReference type="Proteomes" id="UP000433483">
    <property type="component" value="Unassembled WGS sequence"/>
</dbReference>
<dbReference type="Proteomes" id="UP000486351">
    <property type="component" value="Unassembled WGS sequence"/>
</dbReference>
<evidence type="ECO:0000313" key="12">
    <source>
        <dbReference type="Proteomes" id="UP000437068"/>
    </source>
</evidence>
<evidence type="ECO:0000313" key="16">
    <source>
        <dbReference type="Proteomes" id="UP000460718"/>
    </source>
</evidence>
<evidence type="ECO:0000313" key="3">
    <source>
        <dbReference type="EMBL" id="KAE9057314.1"/>
    </source>
</evidence>
<evidence type="ECO:0000313" key="15">
    <source>
        <dbReference type="Proteomes" id="UP000441208"/>
    </source>
</evidence>
<dbReference type="EMBL" id="QXFY01007784">
    <property type="protein sequence ID" value="KAE9265414.1"/>
    <property type="molecule type" value="Genomic_DNA"/>
</dbReference>
<evidence type="ECO:0000313" key="1">
    <source>
        <dbReference type="EMBL" id="KAE8917572.1"/>
    </source>
</evidence>
<dbReference type="Proteomes" id="UP000440367">
    <property type="component" value="Unassembled WGS sequence"/>
</dbReference>
<dbReference type="EMBL" id="QXGD01006865">
    <property type="protein sequence ID" value="KAE9162074.1"/>
    <property type="molecule type" value="Genomic_DNA"/>
</dbReference>
<sequence length="65" mass="6883">MAPAIVKRCLVEHGPCNRKALSTSLLERTKFGQTETTLKLSDELSVCSQAANRNCSDGAKSTGSA</sequence>
<evidence type="ECO:0000313" key="13">
    <source>
        <dbReference type="Proteomes" id="UP000440367"/>
    </source>
</evidence>
<evidence type="ECO:0000313" key="7">
    <source>
        <dbReference type="EMBL" id="KAE9162074.1"/>
    </source>
</evidence>
<reference evidence="10 11" key="1">
    <citation type="submission" date="2018-08" db="EMBL/GenBank/DDBJ databases">
        <title>Genomic investigation of the strawberry pathogen Phytophthora fragariae indicates pathogenicity is determined by transcriptional variation in three key races.</title>
        <authorList>
            <person name="Adams T.M."/>
            <person name="Armitage A.D."/>
            <person name="Sobczyk M.K."/>
            <person name="Bates H.J."/>
            <person name="Dunwell J.M."/>
            <person name="Nellist C.F."/>
            <person name="Harrison R.J."/>
        </authorList>
    </citation>
    <scope>NUCLEOTIDE SEQUENCE [LARGE SCALE GENOMIC DNA]</scope>
    <source>
        <strain evidence="8 12">A4</strain>
        <strain evidence="7 13">BC-1</strain>
        <strain evidence="6 17">BC-23</strain>
        <strain evidence="5 11">NOV-27</strain>
        <strain evidence="4 14">NOV-5</strain>
        <strain evidence="3 15">NOV-71</strain>
        <strain evidence="9 18">NOV-77</strain>
        <strain evidence="1 10">NOV-9</strain>
        <strain evidence="2 16">SCRP245</strain>
    </source>
</reference>
<dbReference type="Proteomes" id="UP000476176">
    <property type="component" value="Unassembled WGS sequence"/>
</dbReference>
<dbReference type="Proteomes" id="UP000460718">
    <property type="component" value="Unassembled WGS sequence"/>
</dbReference>
<comment type="caution">
    <text evidence="4">The sequence shown here is derived from an EMBL/GenBank/DDBJ whole genome shotgun (WGS) entry which is preliminary data.</text>
</comment>
<evidence type="ECO:0000313" key="9">
    <source>
        <dbReference type="EMBL" id="KAE9265414.1"/>
    </source>
</evidence>
<organism evidence="4 14">
    <name type="scientific">Phytophthora fragariae</name>
    <dbReference type="NCBI Taxonomy" id="53985"/>
    <lineage>
        <taxon>Eukaryota</taxon>
        <taxon>Sar</taxon>
        <taxon>Stramenopiles</taxon>
        <taxon>Oomycota</taxon>
        <taxon>Peronosporomycetes</taxon>
        <taxon>Peronosporales</taxon>
        <taxon>Peronosporaceae</taxon>
        <taxon>Phytophthora</taxon>
    </lineage>
</organism>
<dbReference type="Proteomes" id="UP000440732">
    <property type="component" value="Unassembled WGS sequence"/>
</dbReference>
<keyword evidence="11" id="KW-1185">Reference proteome</keyword>
<evidence type="ECO:0000313" key="18">
    <source>
        <dbReference type="Proteomes" id="UP000486351"/>
    </source>
</evidence>
<evidence type="ECO:0000313" key="6">
    <source>
        <dbReference type="EMBL" id="KAE9159759.1"/>
    </source>
</evidence>
<name>A0A6A3PEZ0_9STRA</name>
<accession>A0A6A3PEZ0</accession>
<protein>
    <submittedName>
        <fullName evidence="4">Uncharacterized protein</fullName>
    </submittedName>
</protein>
<dbReference type="EMBL" id="QXGF01006996">
    <property type="protein sequence ID" value="KAE8917572.1"/>
    <property type="molecule type" value="Genomic_DNA"/>
</dbReference>
<dbReference type="AlphaFoldDB" id="A0A6A3PEZ0"/>
<evidence type="ECO:0000313" key="10">
    <source>
        <dbReference type="Proteomes" id="UP000429523"/>
    </source>
</evidence>
<dbReference type="EMBL" id="QXGB01007334">
    <property type="protein sequence ID" value="KAE9159316.1"/>
    <property type="molecule type" value="Genomic_DNA"/>
</dbReference>
<dbReference type="EMBL" id="QXGA01007931">
    <property type="protein sequence ID" value="KAE9059108.1"/>
    <property type="molecule type" value="Genomic_DNA"/>
</dbReference>